<dbReference type="AlphaFoldDB" id="A0A2G5SZF0"/>
<organism evidence="1 2">
    <name type="scientific">Caenorhabditis nigoni</name>
    <dbReference type="NCBI Taxonomy" id="1611254"/>
    <lineage>
        <taxon>Eukaryota</taxon>
        <taxon>Metazoa</taxon>
        <taxon>Ecdysozoa</taxon>
        <taxon>Nematoda</taxon>
        <taxon>Chromadorea</taxon>
        <taxon>Rhabditida</taxon>
        <taxon>Rhabditina</taxon>
        <taxon>Rhabditomorpha</taxon>
        <taxon>Rhabditoidea</taxon>
        <taxon>Rhabditidae</taxon>
        <taxon>Peloderinae</taxon>
        <taxon>Caenorhabditis</taxon>
    </lineage>
</organism>
<keyword evidence="2" id="KW-1185">Reference proteome</keyword>
<evidence type="ECO:0000313" key="2">
    <source>
        <dbReference type="Proteomes" id="UP000230233"/>
    </source>
</evidence>
<gene>
    <name evidence="1" type="primary">Cnig_chr_X.g25563</name>
    <name evidence="1" type="ORF">B9Z55_025563</name>
</gene>
<proteinExistence type="predicted"/>
<dbReference type="EMBL" id="PDUG01000006">
    <property type="protein sequence ID" value="PIC20323.1"/>
    <property type="molecule type" value="Genomic_DNA"/>
</dbReference>
<comment type="caution">
    <text evidence="1">The sequence shown here is derived from an EMBL/GenBank/DDBJ whole genome shotgun (WGS) entry which is preliminary data.</text>
</comment>
<name>A0A2G5SZF0_9PELO</name>
<reference evidence="2" key="1">
    <citation type="submission" date="2017-10" db="EMBL/GenBank/DDBJ databases">
        <title>Rapid genome shrinkage in a self-fertile nematode reveals novel sperm competition proteins.</title>
        <authorList>
            <person name="Yin D."/>
            <person name="Schwarz E.M."/>
            <person name="Thomas C.G."/>
            <person name="Felde R.L."/>
            <person name="Korf I.F."/>
            <person name="Cutter A.D."/>
            <person name="Schartner C.M."/>
            <person name="Ralston E.J."/>
            <person name="Meyer B.J."/>
            <person name="Haag E.S."/>
        </authorList>
    </citation>
    <scope>NUCLEOTIDE SEQUENCE [LARGE SCALE GENOMIC DNA]</scope>
    <source>
        <strain evidence="2">JU1422</strain>
    </source>
</reference>
<dbReference type="Proteomes" id="UP000230233">
    <property type="component" value="Chromosome X"/>
</dbReference>
<sequence length="77" mass="8973">MLCSVSKNITDFKDMSGIAYLDISENFRIRPPVSAELYQFQYEKPHFQCNKAIFKDDFLKSQDNSESEICCVILKIQ</sequence>
<protein>
    <submittedName>
        <fullName evidence="1">Uncharacterized protein</fullName>
    </submittedName>
</protein>
<accession>A0A2G5SZF0</accession>
<evidence type="ECO:0000313" key="1">
    <source>
        <dbReference type="EMBL" id="PIC20323.1"/>
    </source>
</evidence>